<dbReference type="Proteomes" id="UP001307608">
    <property type="component" value="Chromosome"/>
</dbReference>
<evidence type="ECO:0000313" key="3">
    <source>
        <dbReference type="Proteomes" id="UP001307608"/>
    </source>
</evidence>
<protein>
    <recommendedName>
        <fullName evidence="4">YtxH domain-containing protein</fullName>
    </recommendedName>
</protein>
<dbReference type="RefSeq" id="WP_338266044.1">
    <property type="nucleotide sequence ID" value="NZ_AP027271.1"/>
</dbReference>
<dbReference type="EMBL" id="AP027271">
    <property type="protein sequence ID" value="BDX02300.1"/>
    <property type="molecule type" value="Genomic_DNA"/>
</dbReference>
<evidence type="ECO:0000256" key="1">
    <source>
        <dbReference type="SAM" id="SignalP"/>
    </source>
</evidence>
<evidence type="ECO:0000313" key="2">
    <source>
        <dbReference type="EMBL" id="BDX02300.1"/>
    </source>
</evidence>
<proteinExistence type="predicted"/>
<keyword evidence="3" id="KW-1185">Reference proteome</keyword>
<accession>A0ABM8FE46</accession>
<evidence type="ECO:0008006" key="4">
    <source>
        <dbReference type="Google" id="ProtNLM"/>
    </source>
</evidence>
<feature type="chain" id="PRO_5047003768" description="YtxH domain-containing protein" evidence="1">
    <location>
        <begin position="22"/>
        <end position="90"/>
    </location>
</feature>
<name>A0ABM8FE46_9GAMM</name>
<dbReference type="Gene3D" id="1.20.120.20">
    <property type="entry name" value="Apolipoprotein"/>
    <property type="match status" value="1"/>
</dbReference>
<organism evidence="2 3">
    <name type="scientific">Marinomonas pontica</name>
    <dbReference type="NCBI Taxonomy" id="264739"/>
    <lineage>
        <taxon>Bacteria</taxon>
        <taxon>Pseudomonadati</taxon>
        <taxon>Pseudomonadota</taxon>
        <taxon>Gammaproteobacteria</taxon>
        <taxon>Oceanospirillales</taxon>
        <taxon>Oceanospirillaceae</taxon>
        <taxon>Marinomonas</taxon>
    </lineage>
</organism>
<keyword evidence="1" id="KW-0732">Signal</keyword>
<reference evidence="2 3" key="1">
    <citation type="submission" date="2023-01" db="EMBL/GenBank/DDBJ databases">
        <title>Complete genome sequence of Marinomonas pontica strain 200518_36.</title>
        <authorList>
            <person name="Ueki S."/>
            <person name="Gajardo G."/>
            <person name="Maruyama F."/>
        </authorList>
    </citation>
    <scope>NUCLEOTIDE SEQUENCE [LARGE SCALE GENOMIC DNA]</scope>
    <source>
        <strain evidence="2 3">200518_36</strain>
    </source>
</reference>
<sequence>MTMKRTLLNSALVLVTAATLAACGQEGEENKVEDAMSNAGDAVEQTMDDAGDALNNAGNAMEDTMTDAGNAIEDKCEEVKEGVNAADTNC</sequence>
<dbReference type="PROSITE" id="PS51257">
    <property type="entry name" value="PROKAR_LIPOPROTEIN"/>
    <property type="match status" value="1"/>
</dbReference>
<gene>
    <name evidence="2" type="ORF">MACH16_10480</name>
</gene>
<feature type="signal peptide" evidence="1">
    <location>
        <begin position="1"/>
        <end position="21"/>
    </location>
</feature>